<reference evidence="2 3" key="2">
    <citation type="submission" date="2018-11" db="EMBL/GenBank/DDBJ databases">
        <authorList>
            <consortium name="Pathogen Informatics"/>
        </authorList>
    </citation>
    <scope>NUCLEOTIDE SEQUENCE [LARGE SCALE GENOMIC DNA]</scope>
    <source>
        <strain evidence="2 3">MHpl1</strain>
    </source>
</reference>
<dbReference type="WBParaSite" id="HPLM_0001878401-mRNA-1">
    <property type="protein sequence ID" value="HPLM_0001878401-mRNA-1"/>
    <property type="gene ID" value="HPLM_0001878401"/>
</dbReference>
<protein>
    <submittedName>
        <fullName evidence="4">t-SNARE coiled-coil homology domain-containing protein</fullName>
    </submittedName>
</protein>
<reference evidence="4" key="1">
    <citation type="submission" date="2017-02" db="UniProtKB">
        <authorList>
            <consortium name="WormBaseParasite"/>
        </authorList>
    </citation>
    <scope>IDENTIFICATION</scope>
</reference>
<evidence type="ECO:0000313" key="2">
    <source>
        <dbReference type="EMBL" id="VDO73129.1"/>
    </source>
</evidence>
<evidence type="ECO:0000313" key="3">
    <source>
        <dbReference type="Proteomes" id="UP000268014"/>
    </source>
</evidence>
<evidence type="ECO:0000256" key="1">
    <source>
        <dbReference type="SAM" id="MobiDB-lite"/>
    </source>
</evidence>
<name>A0A0N4X342_HAEPC</name>
<gene>
    <name evidence="2" type="ORF">HPLM_LOCUS18776</name>
</gene>
<keyword evidence="3" id="KW-1185">Reference proteome</keyword>
<feature type="compositionally biased region" description="Basic and acidic residues" evidence="1">
    <location>
        <begin position="75"/>
        <end position="118"/>
    </location>
</feature>
<sequence>MENLEKRTMRLEDAVKDNAKVSDITETNVTQCAKGDDLKEMFSKCMNELQRKIDSMTSQLKKISTNLYTAEPPISEDRRRRSQHDDRSQNARRSESSRGDREHDNMQRSESTRREHEKFHRNRRSNSSHEEDD</sequence>
<feature type="region of interest" description="Disordered" evidence="1">
    <location>
        <begin position="64"/>
        <end position="133"/>
    </location>
</feature>
<evidence type="ECO:0000313" key="4">
    <source>
        <dbReference type="WBParaSite" id="HPLM_0001878401-mRNA-1"/>
    </source>
</evidence>
<accession>A0A0N4X342</accession>
<proteinExistence type="predicted"/>
<dbReference type="AlphaFoldDB" id="A0A0N4X342"/>
<organism evidence="4">
    <name type="scientific">Haemonchus placei</name>
    <name type="common">Barber's pole worm</name>
    <dbReference type="NCBI Taxonomy" id="6290"/>
    <lineage>
        <taxon>Eukaryota</taxon>
        <taxon>Metazoa</taxon>
        <taxon>Ecdysozoa</taxon>
        <taxon>Nematoda</taxon>
        <taxon>Chromadorea</taxon>
        <taxon>Rhabditida</taxon>
        <taxon>Rhabditina</taxon>
        <taxon>Rhabditomorpha</taxon>
        <taxon>Strongyloidea</taxon>
        <taxon>Trichostrongylidae</taxon>
        <taxon>Haemonchus</taxon>
    </lineage>
</organism>
<dbReference type="Proteomes" id="UP000268014">
    <property type="component" value="Unassembled WGS sequence"/>
</dbReference>
<dbReference type="EMBL" id="UZAF01020810">
    <property type="protein sequence ID" value="VDO73129.1"/>
    <property type="molecule type" value="Genomic_DNA"/>
</dbReference>